<reference evidence="1" key="1">
    <citation type="journal article" date="2018" name="DNA Res.">
        <title>Multiple hybrid de novo genome assembly of finger millet, an orphan allotetraploid crop.</title>
        <authorList>
            <person name="Hatakeyama M."/>
            <person name="Aluri S."/>
            <person name="Balachadran M.T."/>
            <person name="Sivarajan S.R."/>
            <person name="Patrignani A."/>
            <person name="Gruter S."/>
            <person name="Poveda L."/>
            <person name="Shimizu-Inatsugi R."/>
            <person name="Baeten J."/>
            <person name="Francoijs K.J."/>
            <person name="Nataraja K.N."/>
            <person name="Reddy Y.A.N."/>
            <person name="Phadnis S."/>
            <person name="Ravikumar R.L."/>
            <person name="Schlapbach R."/>
            <person name="Sreeman S.M."/>
            <person name="Shimizu K.K."/>
        </authorList>
    </citation>
    <scope>NUCLEOTIDE SEQUENCE</scope>
</reference>
<dbReference type="AlphaFoldDB" id="A0AAV5CDV0"/>
<evidence type="ECO:0000313" key="2">
    <source>
        <dbReference type="Proteomes" id="UP001054889"/>
    </source>
</evidence>
<reference evidence="1" key="2">
    <citation type="submission" date="2021-12" db="EMBL/GenBank/DDBJ databases">
        <title>Resequencing data analysis of finger millet.</title>
        <authorList>
            <person name="Hatakeyama M."/>
            <person name="Aluri S."/>
            <person name="Balachadran M.T."/>
            <person name="Sivarajan S.R."/>
            <person name="Poveda L."/>
            <person name="Shimizu-Inatsugi R."/>
            <person name="Schlapbach R."/>
            <person name="Sreeman S.M."/>
            <person name="Shimizu K.K."/>
        </authorList>
    </citation>
    <scope>NUCLEOTIDE SEQUENCE</scope>
</reference>
<protein>
    <submittedName>
        <fullName evidence="1">Uncharacterized protein</fullName>
    </submittedName>
</protein>
<dbReference type="Proteomes" id="UP001054889">
    <property type="component" value="Unassembled WGS sequence"/>
</dbReference>
<name>A0AAV5CDV0_ELECO</name>
<keyword evidence="2" id="KW-1185">Reference proteome</keyword>
<organism evidence="1 2">
    <name type="scientific">Eleusine coracana subsp. coracana</name>
    <dbReference type="NCBI Taxonomy" id="191504"/>
    <lineage>
        <taxon>Eukaryota</taxon>
        <taxon>Viridiplantae</taxon>
        <taxon>Streptophyta</taxon>
        <taxon>Embryophyta</taxon>
        <taxon>Tracheophyta</taxon>
        <taxon>Spermatophyta</taxon>
        <taxon>Magnoliopsida</taxon>
        <taxon>Liliopsida</taxon>
        <taxon>Poales</taxon>
        <taxon>Poaceae</taxon>
        <taxon>PACMAD clade</taxon>
        <taxon>Chloridoideae</taxon>
        <taxon>Cynodonteae</taxon>
        <taxon>Eleusininae</taxon>
        <taxon>Eleusine</taxon>
    </lineage>
</organism>
<proteinExistence type="predicted"/>
<gene>
    <name evidence="1" type="primary">ga13032</name>
    <name evidence="1" type="ORF">PR202_ga13032</name>
</gene>
<sequence>MGQTRGMPFPVDGFPKAAGDFLGPFPGRVAFPGIGLGSPSGLEFPKEALHTPFHNPLHCRLPATAIHSLAQAWPGEEATSLPPARPLLPIRAMCGRERSMSSLRCVVPSSARPSNVAAAQHARNLPLASCADLVAARQRSHLTSCGAATPVRCPPTVRRACPSALQPC</sequence>
<accession>A0AAV5CDV0</accession>
<evidence type="ECO:0000313" key="1">
    <source>
        <dbReference type="EMBL" id="GJM96216.1"/>
    </source>
</evidence>
<dbReference type="EMBL" id="BQKI01000006">
    <property type="protein sequence ID" value="GJM96216.1"/>
    <property type="molecule type" value="Genomic_DNA"/>
</dbReference>
<comment type="caution">
    <text evidence="1">The sequence shown here is derived from an EMBL/GenBank/DDBJ whole genome shotgun (WGS) entry which is preliminary data.</text>
</comment>